<keyword evidence="2" id="KW-1185">Reference proteome</keyword>
<evidence type="ECO:0000313" key="1">
    <source>
        <dbReference type="EMBL" id="MFC4110735.1"/>
    </source>
</evidence>
<evidence type="ECO:0008006" key="3">
    <source>
        <dbReference type="Google" id="ProtNLM"/>
    </source>
</evidence>
<name>A0ABV8KY11_9ACTN</name>
<evidence type="ECO:0000313" key="2">
    <source>
        <dbReference type="Proteomes" id="UP001595868"/>
    </source>
</evidence>
<proteinExistence type="predicted"/>
<reference evidence="2" key="1">
    <citation type="journal article" date="2019" name="Int. J. Syst. Evol. Microbiol.">
        <title>The Global Catalogue of Microorganisms (GCM) 10K type strain sequencing project: providing services to taxonomists for standard genome sequencing and annotation.</title>
        <authorList>
            <consortium name="The Broad Institute Genomics Platform"/>
            <consortium name="The Broad Institute Genome Sequencing Center for Infectious Disease"/>
            <person name="Wu L."/>
            <person name="Ma J."/>
        </authorList>
    </citation>
    <scope>NUCLEOTIDE SEQUENCE [LARGE SCALE GENOMIC DNA]</scope>
    <source>
        <strain evidence="2">2902at01</strain>
    </source>
</reference>
<protein>
    <recommendedName>
        <fullName evidence="3">Immunity protein 8</fullName>
    </recommendedName>
</protein>
<dbReference type="RefSeq" id="WP_377553423.1">
    <property type="nucleotide sequence ID" value="NZ_JBHSBN010000055.1"/>
</dbReference>
<dbReference type="EMBL" id="JBHSBN010000055">
    <property type="protein sequence ID" value="MFC4110735.1"/>
    <property type="molecule type" value="Genomic_DNA"/>
</dbReference>
<dbReference type="Proteomes" id="UP001595868">
    <property type="component" value="Unassembled WGS sequence"/>
</dbReference>
<gene>
    <name evidence="1" type="ORF">ACFOX0_33095</name>
</gene>
<sequence length="121" mass="13422">MVSVEVDLMIGSVGEDVPVSVLVNTVADLVGETFRPIVGSAGVIYEGERPDGWVWVKEERGDAGPFISHPYALDIRLREPEDELPLLEGVYRALVDSGNYKVILFVDDNCIRGSHFDCKDW</sequence>
<comment type="caution">
    <text evidence="1">The sequence shown here is derived from an EMBL/GenBank/DDBJ whole genome shotgun (WGS) entry which is preliminary data.</text>
</comment>
<accession>A0ABV8KY11</accession>
<organism evidence="1 2">
    <name type="scientific">Micromonospora zhanjiangensis</name>
    <dbReference type="NCBI Taxonomy" id="1522057"/>
    <lineage>
        <taxon>Bacteria</taxon>
        <taxon>Bacillati</taxon>
        <taxon>Actinomycetota</taxon>
        <taxon>Actinomycetes</taxon>
        <taxon>Micromonosporales</taxon>
        <taxon>Micromonosporaceae</taxon>
        <taxon>Micromonospora</taxon>
    </lineage>
</organism>